<dbReference type="RefSeq" id="WP_067457829.1">
    <property type="nucleotide sequence ID" value="NZ_LVVY01000100.1"/>
</dbReference>
<dbReference type="Pfam" id="PF03928">
    <property type="entry name" value="HbpS-like"/>
    <property type="match status" value="1"/>
</dbReference>
<name>A0A178HVK1_9HYPH</name>
<dbReference type="PANTHER" id="PTHR28255:SF1">
    <property type="entry name" value="UPF0303 PROTEIN YBR137W"/>
    <property type="match status" value="1"/>
</dbReference>
<dbReference type="InterPro" id="IPR038084">
    <property type="entry name" value="PduO/GlcC-like_sf"/>
</dbReference>
<dbReference type="Proteomes" id="UP000078389">
    <property type="component" value="Unassembled WGS sequence"/>
</dbReference>
<dbReference type="Gene3D" id="3.30.450.150">
    <property type="entry name" value="Haem-degrading domain"/>
    <property type="match status" value="1"/>
</dbReference>
<dbReference type="NCBIfam" id="NF002696">
    <property type="entry name" value="PRK02487.1-5"/>
    <property type="match status" value="1"/>
</dbReference>
<evidence type="ECO:0000256" key="1">
    <source>
        <dbReference type="HAMAP-Rule" id="MF_00761"/>
    </source>
</evidence>
<dbReference type="EMBL" id="LVVY01000100">
    <property type="protein sequence ID" value="OAM76036.1"/>
    <property type="molecule type" value="Genomic_DNA"/>
</dbReference>
<proteinExistence type="inferred from homology"/>
<dbReference type="HAMAP" id="MF_00761">
    <property type="entry name" value="UPF0303"/>
    <property type="match status" value="1"/>
</dbReference>
<comment type="caution">
    <text evidence="2">The sequence shown here is derived from an EMBL/GenBank/DDBJ whole genome shotgun (WGS) entry which is preliminary data.</text>
</comment>
<dbReference type="OrthoDB" id="9815315at2"/>
<dbReference type="InterPro" id="IPR010371">
    <property type="entry name" value="YBR137W-like"/>
</dbReference>
<accession>A0A178HVK1</accession>
<dbReference type="InterPro" id="IPR005624">
    <property type="entry name" value="PduO/GlcC-like"/>
</dbReference>
<organism evidence="2 3">
    <name type="scientific">Devosia elaeis</name>
    <dbReference type="NCBI Taxonomy" id="1770058"/>
    <lineage>
        <taxon>Bacteria</taxon>
        <taxon>Pseudomonadati</taxon>
        <taxon>Pseudomonadota</taxon>
        <taxon>Alphaproteobacteria</taxon>
        <taxon>Hyphomicrobiales</taxon>
        <taxon>Devosiaceae</taxon>
        <taxon>Devosia</taxon>
    </lineage>
</organism>
<dbReference type="PANTHER" id="PTHR28255">
    <property type="match status" value="1"/>
</dbReference>
<evidence type="ECO:0000313" key="3">
    <source>
        <dbReference type="Proteomes" id="UP000078389"/>
    </source>
</evidence>
<reference evidence="2 3" key="1">
    <citation type="submission" date="2016-03" db="EMBL/GenBank/DDBJ databases">
        <title>Genome sequencing of Devosia sp. S37.</title>
        <authorList>
            <person name="Mohd Nor M."/>
        </authorList>
    </citation>
    <scope>NUCLEOTIDE SEQUENCE [LARGE SCALE GENOMIC DNA]</scope>
    <source>
        <strain evidence="2 3">S37</strain>
    </source>
</reference>
<evidence type="ECO:0000313" key="2">
    <source>
        <dbReference type="EMBL" id="OAM76036.1"/>
    </source>
</evidence>
<comment type="similarity">
    <text evidence="1">Belongs to the UPF0303 family.</text>
</comment>
<sequence length="165" mass="17624">MNAEDDIARVKRQEAELVLPVFDEAVAFEIGSAIRGRALAEGLSLVVDIRSWDRQLFFAATPGTSADNAEWVRRKVNSVRRFQRASYRLVLERGEAPFSVQSGADPADYVIAGGGFPIRVTGAGIVGALTISGLPGRSDHGVAVDALCDHLGKARADYALAEVAN</sequence>
<dbReference type="AlphaFoldDB" id="A0A178HVK1"/>
<protein>
    <recommendedName>
        <fullName evidence="1">UPF0303 protein A3840_13690</fullName>
    </recommendedName>
</protein>
<dbReference type="SUPFAM" id="SSF143744">
    <property type="entry name" value="GlcG-like"/>
    <property type="match status" value="1"/>
</dbReference>
<keyword evidence="3" id="KW-1185">Reference proteome</keyword>
<dbReference type="PIRSF" id="PIRSF008757">
    <property type="entry name" value="UCP008757"/>
    <property type="match status" value="1"/>
</dbReference>
<dbReference type="STRING" id="1770058.A3840_13690"/>
<gene>
    <name evidence="2" type="ORF">A3840_13690</name>
</gene>